<accession>A0AAV7HVR0</accession>
<evidence type="ECO:0000256" key="1">
    <source>
        <dbReference type="SAM" id="MobiDB-lite"/>
    </source>
</evidence>
<feature type="compositionally biased region" description="Basic and acidic residues" evidence="1">
    <location>
        <begin position="43"/>
        <end position="53"/>
    </location>
</feature>
<keyword evidence="3" id="KW-1185">Reference proteome</keyword>
<comment type="caution">
    <text evidence="2">The sequence shown here is derived from an EMBL/GenBank/DDBJ whole genome shotgun (WGS) entry which is preliminary data.</text>
</comment>
<reference evidence="2 3" key="1">
    <citation type="journal article" date="2021" name="J. Hered.">
        <title>A chromosome-level genome assembly of the parasitoid wasp, Cotesia glomerata (Hymenoptera: Braconidae).</title>
        <authorList>
            <person name="Pinto B.J."/>
            <person name="Weis J.J."/>
            <person name="Gamble T."/>
            <person name="Ode P.J."/>
            <person name="Paul R."/>
            <person name="Zaspel J.M."/>
        </authorList>
    </citation>
    <scope>NUCLEOTIDE SEQUENCE [LARGE SCALE GENOMIC DNA]</scope>
    <source>
        <strain evidence="2">CgM1</strain>
    </source>
</reference>
<dbReference type="Proteomes" id="UP000826195">
    <property type="component" value="Unassembled WGS sequence"/>
</dbReference>
<feature type="region of interest" description="Disordered" evidence="1">
    <location>
        <begin position="29"/>
        <end position="53"/>
    </location>
</feature>
<sequence>MFAALQPQAFTLSSDKAVNYKSCTLEHSTNRKSNLRGSSPSEPEIKGGKIDMSEFHPSTKGEKELGACIRWGHGNSGHDPDPSSGHLSFVIARFCSIFTGGWGNPVACVMKNELAVFAALFSLVKREIDWILPSDVFAREIPSSRFADVSGTNPFLSSFIWWMCRMTDSQWPISYSKENLLTERILTILLTLNPRFGDQPQQ</sequence>
<organism evidence="2 3">
    <name type="scientific">Cotesia glomerata</name>
    <name type="common">Lepidopteran parasitic wasp</name>
    <name type="synonym">Apanteles glomeratus</name>
    <dbReference type="NCBI Taxonomy" id="32391"/>
    <lineage>
        <taxon>Eukaryota</taxon>
        <taxon>Metazoa</taxon>
        <taxon>Ecdysozoa</taxon>
        <taxon>Arthropoda</taxon>
        <taxon>Hexapoda</taxon>
        <taxon>Insecta</taxon>
        <taxon>Pterygota</taxon>
        <taxon>Neoptera</taxon>
        <taxon>Endopterygota</taxon>
        <taxon>Hymenoptera</taxon>
        <taxon>Apocrita</taxon>
        <taxon>Ichneumonoidea</taxon>
        <taxon>Braconidae</taxon>
        <taxon>Microgastrinae</taxon>
        <taxon>Cotesia</taxon>
    </lineage>
</organism>
<evidence type="ECO:0000313" key="2">
    <source>
        <dbReference type="EMBL" id="KAH0534586.1"/>
    </source>
</evidence>
<evidence type="ECO:0000313" key="3">
    <source>
        <dbReference type="Proteomes" id="UP000826195"/>
    </source>
</evidence>
<gene>
    <name evidence="2" type="ORF">KQX54_005580</name>
</gene>
<proteinExistence type="predicted"/>
<dbReference type="EMBL" id="JAHXZJ010002982">
    <property type="protein sequence ID" value="KAH0534586.1"/>
    <property type="molecule type" value="Genomic_DNA"/>
</dbReference>
<feature type="compositionally biased region" description="Polar residues" evidence="1">
    <location>
        <begin position="29"/>
        <end position="41"/>
    </location>
</feature>
<dbReference type="AlphaFoldDB" id="A0AAV7HVR0"/>
<protein>
    <submittedName>
        <fullName evidence="2">Uncharacterized protein</fullName>
    </submittedName>
</protein>
<name>A0AAV7HVR0_COTGL</name>